<organism evidence="1 2">
    <name type="scientific">Bifidobacterium ruminantium</name>
    <dbReference type="NCBI Taxonomy" id="78346"/>
    <lineage>
        <taxon>Bacteria</taxon>
        <taxon>Bacillati</taxon>
        <taxon>Actinomycetota</taxon>
        <taxon>Actinomycetes</taxon>
        <taxon>Bifidobacteriales</taxon>
        <taxon>Bifidobacteriaceae</taxon>
        <taxon>Bifidobacterium</taxon>
    </lineage>
</organism>
<reference evidence="1 2" key="1">
    <citation type="submission" date="2014-03" db="EMBL/GenBank/DDBJ databases">
        <title>Genomics of Bifidobacteria.</title>
        <authorList>
            <person name="Ventura M."/>
            <person name="Milani C."/>
            <person name="Lugli G.A."/>
        </authorList>
    </citation>
    <scope>NUCLEOTIDE SEQUENCE [LARGE SCALE GENOMIC DNA]</scope>
    <source>
        <strain evidence="1 2">LMG 21811</strain>
    </source>
</reference>
<protein>
    <submittedName>
        <fullName evidence="1">Uncharacterized protein</fullName>
    </submittedName>
</protein>
<sequence>MSESVEIPVNMRAAAKEYGVNRMAEAMQSLHAAGVSVITPALSKMAVEASLHAEDKFLSDALVTVVDVQLLSSGIIDGGLINLIADMDDVSRKLLAAVLYSFVINERRLSEVERRAIAWDAWTRTADVSLSDADTLIKRIIDNPDAVLDSLDAHEDYPGVDDVVSLFNDDAA</sequence>
<proteinExistence type="predicted"/>
<dbReference type="RefSeq" id="WP_152571358.1">
    <property type="nucleotide sequence ID" value="NZ_JGZL01000018.1"/>
</dbReference>
<comment type="caution">
    <text evidence="1">The sequence shown here is derived from an EMBL/GenBank/DDBJ whole genome shotgun (WGS) entry which is preliminary data.</text>
</comment>
<dbReference type="EMBL" id="JGZL01000018">
    <property type="protein sequence ID" value="KFI85244.1"/>
    <property type="molecule type" value="Genomic_DNA"/>
</dbReference>
<keyword evidence="2" id="KW-1185">Reference proteome</keyword>
<evidence type="ECO:0000313" key="1">
    <source>
        <dbReference type="EMBL" id="KFI85244.1"/>
    </source>
</evidence>
<dbReference type="STRING" id="78346.BRUM_1908"/>
<accession>A0A087CPP4</accession>
<gene>
    <name evidence="1" type="ORF">BRUM_1908</name>
</gene>
<dbReference type="AlphaFoldDB" id="A0A087CPP4"/>
<dbReference type="Proteomes" id="UP000029078">
    <property type="component" value="Unassembled WGS sequence"/>
</dbReference>
<name>A0A087CPP4_BIFRU</name>
<evidence type="ECO:0000313" key="2">
    <source>
        <dbReference type="Proteomes" id="UP000029078"/>
    </source>
</evidence>